<accession>A0A5B7FVF4</accession>
<dbReference type="Proteomes" id="UP000324222">
    <property type="component" value="Unassembled WGS sequence"/>
</dbReference>
<dbReference type="AlphaFoldDB" id="A0A5B7FVF4"/>
<organism evidence="1 2">
    <name type="scientific">Portunus trituberculatus</name>
    <name type="common">Swimming crab</name>
    <name type="synonym">Neptunus trituberculatus</name>
    <dbReference type="NCBI Taxonomy" id="210409"/>
    <lineage>
        <taxon>Eukaryota</taxon>
        <taxon>Metazoa</taxon>
        <taxon>Ecdysozoa</taxon>
        <taxon>Arthropoda</taxon>
        <taxon>Crustacea</taxon>
        <taxon>Multicrustacea</taxon>
        <taxon>Malacostraca</taxon>
        <taxon>Eumalacostraca</taxon>
        <taxon>Eucarida</taxon>
        <taxon>Decapoda</taxon>
        <taxon>Pleocyemata</taxon>
        <taxon>Brachyura</taxon>
        <taxon>Eubrachyura</taxon>
        <taxon>Portunoidea</taxon>
        <taxon>Portunidae</taxon>
        <taxon>Portuninae</taxon>
        <taxon>Portunus</taxon>
    </lineage>
</organism>
<dbReference type="EMBL" id="VSRR010008536">
    <property type="protein sequence ID" value="MPC48888.1"/>
    <property type="molecule type" value="Genomic_DNA"/>
</dbReference>
<comment type="caution">
    <text evidence="1">The sequence shown here is derived from an EMBL/GenBank/DDBJ whole genome shotgun (WGS) entry which is preliminary data.</text>
</comment>
<reference evidence="1 2" key="1">
    <citation type="submission" date="2019-05" db="EMBL/GenBank/DDBJ databases">
        <title>Another draft genome of Portunus trituberculatus and its Hox gene families provides insights of decapod evolution.</title>
        <authorList>
            <person name="Jeong J.-H."/>
            <person name="Song I."/>
            <person name="Kim S."/>
            <person name="Choi T."/>
            <person name="Kim D."/>
            <person name="Ryu S."/>
            <person name="Kim W."/>
        </authorList>
    </citation>
    <scope>NUCLEOTIDE SEQUENCE [LARGE SCALE GENOMIC DNA]</scope>
    <source>
        <tissue evidence="1">Muscle</tissue>
    </source>
</reference>
<sequence length="78" mass="8931">MKSLPVITFSNRFKILEDTLLDEFEVRLVGDSMVRDQLPKFCSRSSNGRRKLFIFPGDGLEDITAVYDDVTSFRKAVV</sequence>
<evidence type="ECO:0000313" key="2">
    <source>
        <dbReference type="Proteomes" id="UP000324222"/>
    </source>
</evidence>
<gene>
    <name evidence="1" type="ORF">E2C01_042674</name>
</gene>
<proteinExistence type="predicted"/>
<name>A0A5B7FVF4_PORTR</name>
<evidence type="ECO:0000313" key="1">
    <source>
        <dbReference type="EMBL" id="MPC48888.1"/>
    </source>
</evidence>
<keyword evidence="2" id="KW-1185">Reference proteome</keyword>
<protein>
    <submittedName>
        <fullName evidence="1">Uncharacterized protein</fullName>
    </submittedName>
</protein>